<sequence>MHRGTTTADHQTVARPVAAMALDYKASTFEPPHAHPRAQLLHATSGVMQITTAAASWIIPPGRALWLPAFTVHDVRCRGDVSFRTLYIDEATAGVALPKQAQVIAVSDLLTELILEATALPLEYDREGRDGRVMTLILDELQRMPVLPLSLVMPADPRLRRICAALLEHPGDQSDLDRWARRAGMARRTLTRRFRAETGLGFGEWRQQLRLLEGLSRIVTGQSVTGAALDAGYHSPSAFTAAFASTLGAPPSKYRSR</sequence>
<reference evidence="1" key="1">
    <citation type="submission" date="2021-01" db="EMBL/GenBank/DDBJ databases">
        <authorList>
            <person name="Sun Q."/>
        </authorList>
    </citation>
    <scope>NUCLEOTIDE SEQUENCE</scope>
    <source>
        <strain evidence="1">YIM B02566</strain>
    </source>
</reference>
<gene>
    <name evidence="1" type="ORF">JHL16_03995</name>
</gene>
<evidence type="ECO:0000313" key="2">
    <source>
        <dbReference type="Proteomes" id="UP000616151"/>
    </source>
</evidence>
<protein>
    <submittedName>
        <fullName evidence="1">Helix-turn-helix transcriptional regulator</fullName>
    </submittedName>
</protein>
<organism evidence="1 2">
    <name type="scientific">Taklimakanibacter albus</name>
    <dbReference type="NCBI Taxonomy" id="2800327"/>
    <lineage>
        <taxon>Bacteria</taxon>
        <taxon>Pseudomonadati</taxon>
        <taxon>Pseudomonadota</taxon>
        <taxon>Alphaproteobacteria</taxon>
        <taxon>Hyphomicrobiales</taxon>
        <taxon>Aestuariivirgaceae</taxon>
        <taxon>Taklimakanibacter</taxon>
    </lineage>
</organism>
<proteinExistence type="predicted"/>
<keyword evidence="2" id="KW-1185">Reference proteome</keyword>
<dbReference type="EMBL" id="JAENHL010000004">
    <property type="protein sequence ID" value="MBK1865501.1"/>
    <property type="molecule type" value="Genomic_DNA"/>
</dbReference>
<dbReference type="Proteomes" id="UP000616151">
    <property type="component" value="Unassembled WGS sequence"/>
</dbReference>
<evidence type="ECO:0000313" key="1">
    <source>
        <dbReference type="EMBL" id="MBK1865501.1"/>
    </source>
</evidence>
<accession>A0ACC5QYN1</accession>
<name>A0ACC5QYN1_9HYPH</name>
<comment type="caution">
    <text evidence="1">The sequence shown here is derived from an EMBL/GenBank/DDBJ whole genome shotgun (WGS) entry which is preliminary data.</text>
</comment>